<dbReference type="Pfam" id="PF13672">
    <property type="entry name" value="PP2C_2"/>
    <property type="match status" value="1"/>
</dbReference>
<evidence type="ECO:0000313" key="2">
    <source>
        <dbReference type="EMBL" id="MBC2398861.1"/>
    </source>
</evidence>
<dbReference type="AlphaFoldDB" id="A0A923J125"/>
<dbReference type="GO" id="GO:0004722">
    <property type="term" value="F:protein serine/threonine phosphatase activity"/>
    <property type="evidence" value="ECO:0007669"/>
    <property type="project" value="InterPro"/>
</dbReference>
<reference evidence="2 3" key="1">
    <citation type="submission" date="2020-04" db="EMBL/GenBank/DDBJ databases">
        <title>Genomic insights into acetone-butanol-ethanol (ABE) fermentation by sequencing solventogenic clostridia strains.</title>
        <authorList>
            <person name="Brown S."/>
        </authorList>
    </citation>
    <scope>NUCLEOTIDE SEQUENCE [LARGE SCALE GENOMIC DNA]</scope>
    <source>
        <strain evidence="2 3">DJ011</strain>
    </source>
</reference>
<dbReference type="NCBIfam" id="NF033484">
    <property type="entry name" value="Stp1_PP2C_phos"/>
    <property type="match status" value="1"/>
</dbReference>
<gene>
    <name evidence="2" type="ORF">HGG79_13925</name>
</gene>
<evidence type="ECO:0000313" key="3">
    <source>
        <dbReference type="Proteomes" id="UP000563151"/>
    </source>
</evidence>
<protein>
    <submittedName>
        <fullName evidence="2">Stp1/IreP family PP2C-type Ser/Thr phosphatase</fullName>
    </submittedName>
</protein>
<dbReference type="InterPro" id="IPR036457">
    <property type="entry name" value="PPM-type-like_dom_sf"/>
</dbReference>
<dbReference type="SMART" id="SM00331">
    <property type="entry name" value="PP2C_SIG"/>
    <property type="match status" value="1"/>
</dbReference>
<evidence type="ECO:0000259" key="1">
    <source>
        <dbReference type="PROSITE" id="PS51746"/>
    </source>
</evidence>
<comment type="caution">
    <text evidence="2">The sequence shown here is derived from an EMBL/GenBank/DDBJ whole genome shotgun (WGS) entry which is preliminary data.</text>
</comment>
<dbReference type="SMART" id="SM00332">
    <property type="entry name" value="PP2Cc"/>
    <property type="match status" value="1"/>
</dbReference>
<dbReference type="SUPFAM" id="SSF81606">
    <property type="entry name" value="PP2C-like"/>
    <property type="match status" value="1"/>
</dbReference>
<dbReference type="Proteomes" id="UP000563151">
    <property type="component" value="Unassembled WGS sequence"/>
</dbReference>
<name>A0A923J125_CLOTT</name>
<dbReference type="PROSITE" id="PS51746">
    <property type="entry name" value="PPM_2"/>
    <property type="match status" value="1"/>
</dbReference>
<dbReference type="InterPro" id="IPR015655">
    <property type="entry name" value="PP2C"/>
</dbReference>
<dbReference type="PANTHER" id="PTHR47992">
    <property type="entry name" value="PROTEIN PHOSPHATASE"/>
    <property type="match status" value="1"/>
</dbReference>
<sequence length="248" mass="27445">MVGILSDVGNYRSINEDSVGYYKDENIGVYVIADGMGGHNAGEVASKLAVDTIIDYFKNAKDIESIRDEIEKSIIYANEKIYNLSKKEDGLNGMGTTVTASIIKNNKMVVANVGDSSCYIINLQNEIIKVTKDHSLVQQLVDNGSITEEEAVSHPNKNIITRALGTNSFVQVDTFELELANVKKIILCTDGLTNDISPQEMCDIIIKNSNKESCKLLIDMSKRNGGRDNISVIVFEGECKDDRYFTRK</sequence>
<organism evidence="2 3">
    <name type="scientific">Clostridium tetanomorphum</name>
    <dbReference type="NCBI Taxonomy" id="1553"/>
    <lineage>
        <taxon>Bacteria</taxon>
        <taxon>Bacillati</taxon>
        <taxon>Bacillota</taxon>
        <taxon>Clostridia</taxon>
        <taxon>Eubacteriales</taxon>
        <taxon>Clostridiaceae</taxon>
        <taxon>Clostridium</taxon>
    </lineage>
</organism>
<accession>A0A923J125</accession>
<dbReference type="Gene3D" id="3.60.40.10">
    <property type="entry name" value="PPM-type phosphatase domain"/>
    <property type="match status" value="1"/>
</dbReference>
<dbReference type="InterPro" id="IPR001932">
    <property type="entry name" value="PPM-type_phosphatase-like_dom"/>
</dbReference>
<feature type="domain" description="PPM-type phosphatase" evidence="1">
    <location>
        <begin position="1"/>
        <end position="237"/>
    </location>
</feature>
<dbReference type="EMBL" id="JAAZWO010000019">
    <property type="protein sequence ID" value="MBC2398861.1"/>
    <property type="molecule type" value="Genomic_DNA"/>
</dbReference>
<keyword evidence="3" id="KW-1185">Reference proteome</keyword>
<dbReference type="RefSeq" id="WP_035148493.1">
    <property type="nucleotide sequence ID" value="NZ_JAAZWO010000019.1"/>
</dbReference>
<proteinExistence type="predicted"/>
<dbReference type="CDD" id="cd00143">
    <property type="entry name" value="PP2Cc"/>
    <property type="match status" value="1"/>
</dbReference>